<feature type="compositionally biased region" description="Polar residues" evidence="1">
    <location>
        <begin position="37"/>
        <end position="49"/>
    </location>
</feature>
<protein>
    <submittedName>
        <fullName evidence="2">Uncharacterized protein</fullName>
    </submittedName>
</protein>
<sequence length="317" mass="35858">MSPRSETTIANHYKPSPSELTSELASEVKARCRAQSLPGQSSTESSSFDTEIGHAAPISVVDDSKVKVSVEDPHIYYDRISERNIGACSSNAVTDISQHIHTTGEQTDLESSGDNAHIEGAHSGKRESIREIPATPRNLAVKSAKQTSKKRCAVYANCLETLLDYENSCERRYSREYLAHATPSFSTCHLAEKTKLKQLLMTQRSLRKRCLEQSVQLRKNMRQKDKRCPNAIPSTEPLDSFFNRIYYRSESVRVECHKLLDSIRRTCTELEHCCADAKSCELQLRTTMLQERLDQAKGRLIARYHCCEQEIENSDLV</sequence>
<evidence type="ECO:0000256" key="1">
    <source>
        <dbReference type="SAM" id="MobiDB-lite"/>
    </source>
</evidence>
<proteinExistence type="predicted"/>
<feature type="compositionally biased region" description="Basic and acidic residues" evidence="1">
    <location>
        <begin position="116"/>
        <end position="130"/>
    </location>
</feature>
<evidence type="ECO:0000313" key="3">
    <source>
        <dbReference type="Proteomes" id="UP001176961"/>
    </source>
</evidence>
<feature type="region of interest" description="Disordered" evidence="1">
    <location>
        <begin position="102"/>
        <end position="130"/>
    </location>
</feature>
<organism evidence="2 3">
    <name type="scientific">Cylicocyclus nassatus</name>
    <name type="common">Nematode worm</name>
    <dbReference type="NCBI Taxonomy" id="53992"/>
    <lineage>
        <taxon>Eukaryota</taxon>
        <taxon>Metazoa</taxon>
        <taxon>Ecdysozoa</taxon>
        <taxon>Nematoda</taxon>
        <taxon>Chromadorea</taxon>
        <taxon>Rhabditida</taxon>
        <taxon>Rhabditina</taxon>
        <taxon>Rhabditomorpha</taxon>
        <taxon>Strongyloidea</taxon>
        <taxon>Strongylidae</taxon>
        <taxon>Cylicocyclus</taxon>
    </lineage>
</organism>
<comment type="caution">
    <text evidence="2">The sequence shown here is derived from an EMBL/GenBank/DDBJ whole genome shotgun (WGS) entry which is preliminary data.</text>
</comment>
<gene>
    <name evidence="2" type="ORF">CYNAS_LOCUS19230</name>
</gene>
<keyword evidence="3" id="KW-1185">Reference proteome</keyword>
<feature type="compositionally biased region" description="Polar residues" evidence="1">
    <location>
        <begin position="102"/>
        <end position="114"/>
    </location>
</feature>
<name>A0AA36HAY3_CYLNA</name>
<reference evidence="2" key="1">
    <citation type="submission" date="2023-07" db="EMBL/GenBank/DDBJ databases">
        <authorList>
            <consortium name="CYATHOMIX"/>
        </authorList>
    </citation>
    <scope>NUCLEOTIDE SEQUENCE</scope>
    <source>
        <strain evidence="2">N/A</strain>
    </source>
</reference>
<accession>A0AA36HAY3</accession>
<feature type="region of interest" description="Disordered" evidence="1">
    <location>
        <begin position="1"/>
        <end position="49"/>
    </location>
</feature>
<dbReference type="Proteomes" id="UP001176961">
    <property type="component" value="Unassembled WGS sequence"/>
</dbReference>
<evidence type="ECO:0000313" key="2">
    <source>
        <dbReference type="EMBL" id="CAJ0607247.1"/>
    </source>
</evidence>
<dbReference type="AlphaFoldDB" id="A0AA36HAY3"/>
<feature type="compositionally biased region" description="Polar residues" evidence="1">
    <location>
        <begin position="1"/>
        <end position="10"/>
    </location>
</feature>
<dbReference type="EMBL" id="CATQJL010000316">
    <property type="protein sequence ID" value="CAJ0607247.1"/>
    <property type="molecule type" value="Genomic_DNA"/>
</dbReference>